<feature type="transmembrane region" description="Helical" evidence="6">
    <location>
        <begin position="294"/>
        <end position="314"/>
    </location>
</feature>
<dbReference type="GO" id="GO:0015385">
    <property type="term" value="F:sodium:proton antiporter activity"/>
    <property type="evidence" value="ECO:0007669"/>
    <property type="project" value="TreeGrafter"/>
</dbReference>
<feature type="transmembrane region" description="Helical" evidence="6">
    <location>
        <begin position="156"/>
        <end position="175"/>
    </location>
</feature>
<keyword evidence="4 6" id="KW-1133">Transmembrane helix</keyword>
<accession>A0A2Z4XYT8</accession>
<dbReference type="InterPro" id="IPR011701">
    <property type="entry name" value="MFS"/>
</dbReference>
<feature type="transmembrane region" description="Helical" evidence="6">
    <location>
        <begin position="38"/>
        <end position="57"/>
    </location>
</feature>
<evidence type="ECO:0000256" key="1">
    <source>
        <dbReference type="ARBA" id="ARBA00004141"/>
    </source>
</evidence>
<dbReference type="RefSeq" id="WP_112870115.1">
    <property type="nucleotide sequence ID" value="NZ_CP021781.1"/>
</dbReference>
<feature type="transmembrane region" description="Helical" evidence="6">
    <location>
        <begin position="237"/>
        <end position="256"/>
    </location>
</feature>
<protein>
    <submittedName>
        <fullName evidence="8 9">MFS transporter</fullName>
    </submittedName>
</protein>
<feature type="transmembrane region" description="Helical" evidence="6">
    <location>
        <begin position="326"/>
        <end position="351"/>
    </location>
</feature>
<feature type="transmembrane region" description="Helical" evidence="6">
    <location>
        <begin position="66"/>
        <end position="84"/>
    </location>
</feature>
<evidence type="ECO:0000256" key="2">
    <source>
        <dbReference type="ARBA" id="ARBA00022448"/>
    </source>
</evidence>
<evidence type="ECO:0000256" key="4">
    <source>
        <dbReference type="ARBA" id="ARBA00022989"/>
    </source>
</evidence>
<dbReference type="Proteomes" id="UP000681131">
    <property type="component" value="Chromosome"/>
</dbReference>
<dbReference type="GO" id="GO:1990961">
    <property type="term" value="P:xenobiotic detoxification by transmembrane export across the plasma membrane"/>
    <property type="evidence" value="ECO:0007669"/>
    <property type="project" value="TreeGrafter"/>
</dbReference>
<evidence type="ECO:0000313" key="8">
    <source>
        <dbReference type="EMBL" id="AXA33940.1"/>
    </source>
</evidence>
<proteinExistence type="predicted"/>
<dbReference type="AlphaFoldDB" id="A0A2Z4XYT8"/>
<dbReference type="InterPro" id="IPR036259">
    <property type="entry name" value="MFS_trans_sf"/>
</dbReference>
<dbReference type="EMBL" id="CP043424">
    <property type="protein sequence ID" value="QIW12965.1"/>
    <property type="molecule type" value="Genomic_DNA"/>
</dbReference>
<keyword evidence="3 6" id="KW-0812">Transmembrane</keyword>
<dbReference type="PROSITE" id="PS50850">
    <property type="entry name" value="MFS"/>
    <property type="match status" value="1"/>
</dbReference>
<dbReference type="KEGG" id="fad:CDH04_05695"/>
<dbReference type="OrthoDB" id="5670831at2"/>
<evidence type="ECO:0000313" key="9">
    <source>
        <dbReference type="EMBL" id="QIW12965.1"/>
    </source>
</evidence>
<dbReference type="GO" id="GO:0005886">
    <property type="term" value="C:plasma membrane"/>
    <property type="evidence" value="ECO:0007669"/>
    <property type="project" value="TreeGrafter"/>
</dbReference>
<dbReference type="PANTHER" id="PTHR23502:SF132">
    <property type="entry name" value="POLYAMINE TRANSPORTER 2-RELATED"/>
    <property type="match status" value="1"/>
</dbReference>
<dbReference type="SUPFAM" id="SSF103473">
    <property type="entry name" value="MFS general substrate transporter"/>
    <property type="match status" value="1"/>
</dbReference>
<keyword evidence="11" id="KW-1185">Reference proteome</keyword>
<feature type="transmembrane region" description="Helical" evidence="6">
    <location>
        <begin position="357"/>
        <end position="377"/>
    </location>
</feature>
<feature type="transmembrane region" description="Helical" evidence="6">
    <location>
        <begin position="268"/>
        <end position="288"/>
    </location>
</feature>
<feature type="transmembrane region" description="Helical" evidence="6">
    <location>
        <begin position="96"/>
        <end position="117"/>
    </location>
</feature>
<dbReference type="Pfam" id="PF07690">
    <property type="entry name" value="MFS_1"/>
    <property type="match status" value="1"/>
</dbReference>
<gene>
    <name evidence="8" type="ORF">CDH04_05695</name>
    <name evidence="9" type="ORF">FZC43_05700</name>
</gene>
<feature type="transmembrane region" description="Helical" evidence="6">
    <location>
        <begin position="129"/>
        <end position="150"/>
    </location>
</feature>
<reference evidence="9 11" key="2">
    <citation type="submission" date="2019-08" db="EMBL/GenBank/DDBJ databases">
        <title>Complete genome sequences of Francisella adeliensis (FSC1325 and FSC1326).</title>
        <authorList>
            <person name="Ohrman C."/>
            <person name="Uneklint I."/>
            <person name="Vallesi A."/>
            <person name="Karlsson L."/>
            <person name="Sjodin A."/>
        </authorList>
    </citation>
    <scope>NUCLEOTIDE SEQUENCE [LARGE SCALE GENOMIC DNA]</scope>
    <source>
        <strain evidence="9 11">FSC1325</strain>
    </source>
</reference>
<dbReference type="Gene3D" id="1.20.1720.10">
    <property type="entry name" value="Multidrug resistance protein D"/>
    <property type="match status" value="1"/>
</dbReference>
<keyword evidence="5 6" id="KW-0472">Membrane</keyword>
<feature type="domain" description="Major facilitator superfamily (MFS) profile" evidence="7">
    <location>
        <begin position="1"/>
        <end position="380"/>
    </location>
</feature>
<reference evidence="8 10" key="1">
    <citation type="submission" date="2017-06" db="EMBL/GenBank/DDBJ databases">
        <title>Complete genome of Francisella adeliensis.</title>
        <authorList>
            <person name="Vallesi A."/>
            <person name="Sjodin A."/>
        </authorList>
    </citation>
    <scope>NUCLEOTIDE SEQUENCE [LARGE SCALE GENOMIC DNA]</scope>
    <source>
        <strain evidence="8 10">FDC440</strain>
    </source>
</reference>
<comment type="subcellular location">
    <subcellularLocation>
        <location evidence="1">Membrane</location>
        <topology evidence="1">Multi-pass membrane protein</topology>
    </subcellularLocation>
</comment>
<evidence type="ECO:0000259" key="7">
    <source>
        <dbReference type="PROSITE" id="PS50850"/>
    </source>
</evidence>
<keyword evidence="2" id="KW-0813">Transport</keyword>
<evidence type="ECO:0000256" key="3">
    <source>
        <dbReference type="ARBA" id="ARBA00022692"/>
    </source>
</evidence>
<dbReference type="PANTHER" id="PTHR23502">
    <property type="entry name" value="MAJOR FACILITATOR SUPERFAMILY"/>
    <property type="match status" value="1"/>
</dbReference>
<dbReference type="Proteomes" id="UP000251120">
    <property type="component" value="Chromosome"/>
</dbReference>
<evidence type="ECO:0000256" key="6">
    <source>
        <dbReference type="SAM" id="Phobius"/>
    </source>
</evidence>
<evidence type="ECO:0000313" key="10">
    <source>
        <dbReference type="Proteomes" id="UP000251120"/>
    </source>
</evidence>
<dbReference type="InterPro" id="IPR020846">
    <property type="entry name" value="MFS_dom"/>
</dbReference>
<organism evidence="8 10">
    <name type="scientific">Francisella adeliensis</name>
    <dbReference type="NCBI Taxonomy" id="2007306"/>
    <lineage>
        <taxon>Bacteria</taxon>
        <taxon>Pseudomonadati</taxon>
        <taxon>Pseudomonadota</taxon>
        <taxon>Gammaproteobacteria</taxon>
        <taxon>Thiotrichales</taxon>
        <taxon>Francisellaceae</taxon>
        <taxon>Francisella</taxon>
    </lineage>
</organism>
<name>A0A2Z4XYT8_9GAMM</name>
<dbReference type="EMBL" id="CP021781">
    <property type="protein sequence ID" value="AXA33940.1"/>
    <property type="molecule type" value="Genomic_DNA"/>
</dbReference>
<evidence type="ECO:0000313" key="11">
    <source>
        <dbReference type="Proteomes" id="UP000681131"/>
    </source>
</evidence>
<feature type="transmembrane region" description="Helical" evidence="6">
    <location>
        <begin position="196"/>
        <end position="217"/>
    </location>
</feature>
<evidence type="ECO:0000256" key="5">
    <source>
        <dbReference type="ARBA" id="ARBA00023136"/>
    </source>
</evidence>
<sequence>MFILLSFLPLMGMTIDLFAPSLPGISSSLNISPSIAKMVISLYLIGCALGNFITGILTDALGRRRLLRSACILFIIVSLAPTIFPNETVALVSRFTQGFLMGSIAVVNRGIFTDILPTEKLMKLGPTMGFLWGIGPILGPIMGGFLQELFGWKSGFYFFAIIVGLLTILVFKYVPETIAKKSKLSSKKIKKDIFEVITNKEFITLSVVMGLTYSLIISFNTLGPFLIQDIMGYSASYFGKLAIFLGLAFLPAPIIGRKLLNHFSLGKIFFIVIHAFLIVIFFFFTLSFMAKSSITLLILTTMVVYFACGSIYPISMGKGMSMFKNISGTAAAIMSLINMSITSLTSFIQSYLHAHNIINMIAIYLILMLAIMTLYWYKLKEL</sequence>